<keyword evidence="1" id="KW-1133">Transmembrane helix</keyword>
<dbReference type="Proteomes" id="UP001271780">
    <property type="component" value="Unassembled WGS sequence"/>
</dbReference>
<keyword evidence="1" id="KW-0812">Transmembrane</keyword>
<keyword evidence="1" id="KW-0472">Membrane</keyword>
<evidence type="ECO:0000313" key="2">
    <source>
        <dbReference type="EMBL" id="MDX8474498.1"/>
    </source>
</evidence>
<protein>
    <submittedName>
        <fullName evidence="2">Uncharacterized protein</fullName>
    </submittedName>
</protein>
<feature type="transmembrane region" description="Helical" evidence="1">
    <location>
        <begin position="84"/>
        <end position="114"/>
    </location>
</feature>
<reference evidence="2 3" key="1">
    <citation type="submission" date="2023-08" db="EMBL/GenBank/DDBJ databases">
        <title>Implementing the SeqCode for naming new Mesorhizobium species isolated from Vachellia karroo root nodules.</title>
        <authorList>
            <person name="Van Lill M."/>
        </authorList>
    </citation>
    <scope>NUCLEOTIDE SEQUENCE [LARGE SCALE GENOMIC DNA]</scope>
    <source>
        <strain evidence="2 3">VK23A</strain>
    </source>
</reference>
<feature type="transmembrane region" description="Helical" evidence="1">
    <location>
        <begin position="55"/>
        <end position="72"/>
    </location>
</feature>
<feature type="transmembrane region" description="Helical" evidence="1">
    <location>
        <begin position="282"/>
        <end position="300"/>
    </location>
</feature>
<organism evidence="2 3">
    <name type="scientific">Mesorhizobium dulcispinae</name>
    <dbReference type="NCBI Taxonomy" id="3072316"/>
    <lineage>
        <taxon>Bacteria</taxon>
        <taxon>Pseudomonadati</taxon>
        <taxon>Pseudomonadota</taxon>
        <taxon>Alphaproteobacteria</taxon>
        <taxon>Hyphomicrobiales</taxon>
        <taxon>Phyllobacteriaceae</taxon>
        <taxon>Mesorhizobium</taxon>
    </lineage>
</organism>
<feature type="transmembrane region" description="Helical" evidence="1">
    <location>
        <begin position="211"/>
        <end position="231"/>
    </location>
</feature>
<feature type="transmembrane region" description="Helical" evidence="1">
    <location>
        <begin position="21"/>
        <end position="43"/>
    </location>
</feature>
<name>A0ABU4XIW4_9HYPH</name>
<dbReference type="EMBL" id="JAVIIZ010000013">
    <property type="protein sequence ID" value="MDX8474498.1"/>
    <property type="molecule type" value="Genomic_DNA"/>
</dbReference>
<keyword evidence="3" id="KW-1185">Reference proteome</keyword>
<feature type="transmembrane region" description="Helical" evidence="1">
    <location>
        <begin position="237"/>
        <end position="257"/>
    </location>
</feature>
<evidence type="ECO:0000313" key="3">
    <source>
        <dbReference type="Proteomes" id="UP001271780"/>
    </source>
</evidence>
<comment type="caution">
    <text evidence="2">The sequence shown here is derived from an EMBL/GenBank/DDBJ whole genome shotgun (WGS) entry which is preliminary data.</text>
</comment>
<proteinExistence type="predicted"/>
<gene>
    <name evidence="2" type="ORF">RFM27_20655</name>
</gene>
<feature type="transmembrane region" description="Helical" evidence="1">
    <location>
        <begin position="178"/>
        <end position="199"/>
    </location>
</feature>
<accession>A0ABU4XIW4</accession>
<dbReference type="RefSeq" id="WP_320317670.1">
    <property type="nucleotide sequence ID" value="NZ_JAVIIX010000012.1"/>
</dbReference>
<evidence type="ECO:0000256" key="1">
    <source>
        <dbReference type="SAM" id="Phobius"/>
    </source>
</evidence>
<feature type="transmembrane region" description="Helical" evidence="1">
    <location>
        <begin position="306"/>
        <end position="328"/>
    </location>
</feature>
<sequence>MSDIAMPLRQSNRAWLRGARFDLSFILGIPAVALLTGAVILWQPQLFTPILVFDLWFLGYHHVIATYTRLCFDRKSFSEHWPLLVVLLPAVAAGTLAIVYFVGLWTVVSVYFYWQWFHYTRQSWGISRAYRGKERNALYEDGWFDQAIFYAVPVLGILFRSYQDPGLFIGMELRVVPVPAAVLGVAVVATVILLAIWVWRRFQAARQGRLAHVHTMYMLTHFLIFAVAYLVIRDITIGWLVINMWHNAQYVLFVWMFNSRRFKDGIDPDARFLSYISQPQRLWLYLVTCILITGVIYWAILGTLEAFFFAGLSTTVVLYQIVNFHHYIVDSRIWKVRKEPIRRTLGLQA</sequence>